<dbReference type="RefSeq" id="WP_215791347.1">
    <property type="nucleotide sequence ID" value="NZ_JAHKKG010000008.1"/>
</dbReference>
<evidence type="ECO:0000313" key="3">
    <source>
        <dbReference type="EMBL" id="MBU2667091.1"/>
    </source>
</evidence>
<dbReference type="InterPro" id="IPR007560">
    <property type="entry name" value="Restrct_endonuc_IV_Mrr"/>
</dbReference>
<dbReference type="GO" id="GO:0004519">
    <property type="term" value="F:endonuclease activity"/>
    <property type="evidence" value="ECO:0007669"/>
    <property type="project" value="UniProtKB-KW"/>
</dbReference>
<gene>
    <name evidence="3" type="ORF">KOI35_26645</name>
</gene>
<keyword evidence="3" id="KW-0255">Endonuclease</keyword>
<keyword evidence="3" id="KW-0540">Nuclease</keyword>
<feature type="domain" description="Novel STAND NTPase 3" evidence="2">
    <location>
        <begin position="174"/>
        <end position="331"/>
    </location>
</feature>
<comment type="caution">
    <text evidence="3">The sequence shown here is derived from an EMBL/GenBank/DDBJ whole genome shotgun (WGS) entry which is preliminary data.</text>
</comment>
<keyword evidence="3" id="KW-0378">Hydrolase</keyword>
<dbReference type="Pfam" id="PF20720">
    <property type="entry name" value="nSTAND3"/>
    <property type="match status" value="1"/>
</dbReference>
<organism evidence="3 4">
    <name type="scientific">Paractinoplanes bogorensis</name>
    <dbReference type="NCBI Taxonomy" id="1610840"/>
    <lineage>
        <taxon>Bacteria</taxon>
        <taxon>Bacillati</taxon>
        <taxon>Actinomycetota</taxon>
        <taxon>Actinomycetes</taxon>
        <taxon>Micromonosporales</taxon>
        <taxon>Micromonosporaceae</taxon>
        <taxon>Paractinoplanes</taxon>
    </lineage>
</organism>
<evidence type="ECO:0000259" key="1">
    <source>
        <dbReference type="Pfam" id="PF04471"/>
    </source>
</evidence>
<dbReference type="EMBL" id="JAHKKG010000008">
    <property type="protein sequence ID" value="MBU2667091.1"/>
    <property type="molecule type" value="Genomic_DNA"/>
</dbReference>
<dbReference type="InterPro" id="IPR049050">
    <property type="entry name" value="nSTAND3"/>
</dbReference>
<name>A0ABS5YUF6_9ACTN</name>
<dbReference type="InterPro" id="IPR027417">
    <property type="entry name" value="P-loop_NTPase"/>
</dbReference>
<evidence type="ECO:0000259" key="2">
    <source>
        <dbReference type="Pfam" id="PF20720"/>
    </source>
</evidence>
<dbReference type="Pfam" id="PF04471">
    <property type="entry name" value="Mrr_cat"/>
    <property type="match status" value="1"/>
</dbReference>
<keyword evidence="4" id="KW-1185">Reference proteome</keyword>
<dbReference type="SUPFAM" id="SSF52540">
    <property type="entry name" value="P-loop containing nucleoside triphosphate hydrolases"/>
    <property type="match status" value="1"/>
</dbReference>
<accession>A0ABS5YUF6</accession>
<protein>
    <submittedName>
        <fullName evidence="3">Restriction endonuclease</fullName>
        <ecNumber evidence="3">3.1.21.-</ecNumber>
    </submittedName>
</protein>
<feature type="domain" description="Restriction endonuclease type IV Mrr" evidence="1">
    <location>
        <begin position="6"/>
        <end position="70"/>
    </location>
</feature>
<sequence length="767" mass="87662">MRSYASLSDHDFELLVADLLRAEYGLTFEAFARGADQGVDLRHLNDGRPPDIVQCKHMQGSSYSQLLSAVRAEANTLERFQTVASSYRLVTSQPLTAKRKSQLATELSAWISRDDHVYGLDDLELLLNRHSQVERAHVKLWLSNASQLDGAIHASTWARSRLLFEEIKSTLPRYVETGVFWDARKRLRADRVLVVTGQPGIGKTTLARMLLADAVHDGYEPIEISADIDEAHGTLHPSKPQVFYYDDFLGSTFLQDRLAKNEDKRLTAFMRQCLQSNKTLFILTTREHILTQATQWYEELHRSALPLKRLILELSDYTRLDRARIFYNHAWRSGQLSIDSRRLLARDRNYNNIIDHPNYNPRLIEYVTGLASRKLSPDDNADYVKFAVEVLDNPDLIWQRAFEQQLDDSCKDILVALASMPTSTTLEDLQQAFVLLGSAHRHSQRRGAFRDSIEVLDDTFTRSWEGGGKIFVDMANPSIRDFVAAWLSQHPEEIPSTVSGCFFFEQLDWFTSSVLDGPYSNALVSSIAEVVERSYAARNPAWRNVYFDDEPTPRFTRDSRTKEDRLIYLLRLMSEDPSLRRRLQDWFDQRILELQSEWLDFRRFESDPSKPVSLIQALKEAGRLDLRTAETARRCLQKHQPYTYKWSQLARLRALVPDAFPAHVAKKLTAQMREWAAEVLASDFEEIGSSDEIGEIGVVATSFGVFVDPDVLESARSTIYERNQAEAEDAFDEEVERESDELSAVKEDAAIEQLFSRLATEVGDGGS</sequence>
<proteinExistence type="predicted"/>
<dbReference type="Proteomes" id="UP001519654">
    <property type="component" value="Unassembled WGS sequence"/>
</dbReference>
<dbReference type="GO" id="GO:0016787">
    <property type="term" value="F:hydrolase activity"/>
    <property type="evidence" value="ECO:0007669"/>
    <property type="project" value="UniProtKB-KW"/>
</dbReference>
<reference evidence="3 4" key="1">
    <citation type="submission" date="2021-06" db="EMBL/GenBank/DDBJ databases">
        <title>Actinoplanes lichenicola sp. nov., and Actinoplanes ovalisporus sp. nov., isolated from lichen in Thailand.</title>
        <authorList>
            <person name="Saeng-In P."/>
            <person name="Kanchanasin P."/>
            <person name="Yuki M."/>
            <person name="Kudo T."/>
            <person name="Ohkuma M."/>
            <person name="Phongsopitanun W."/>
            <person name="Tanasupawat S."/>
        </authorList>
    </citation>
    <scope>NUCLEOTIDE SEQUENCE [LARGE SCALE GENOMIC DNA]</scope>
    <source>
        <strain evidence="3 4">NBRC 110975</strain>
    </source>
</reference>
<dbReference type="EC" id="3.1.21.-" evidence="3"/>
<dbReference type="Gene3D" id="3.40.50.300">
    <property type="entry name" value="P-loop containing nucleotide triphosphate hydrolases"/>
    <property type="match status" value="1"/>
</dbReference>
<evidence type="ECO:0000313" key="4">
    <source>
        <dbReference type="Proteomes" id="UP001519654"/>
    </source>
</evidence>